<accession>A0ACB6RUJ5</accession>
<comment type="caution">
    <text evidence="1">The sequence shown here is derived from an EMBL/GenBank/DDBJ whole genome shotgun (WGS) entry which is preliminary data.</text>
</comment>
<organism evidence="1 2">
    <name type="scientific">Macroventuria anomochaeta</name>
    <dbReference type="NCBI Taxonomy" id="301207"/>
    <lineage>
        <taxon>Eukaryota</taxon>
        <taxon>Fungi</taxon>
        <taxon>Dikarya</taxon>
        <taxon>Ascomycota</taxon>
        <taxon>Pezizomycotina</taxon>
        <taxon>Dothideomycetes</taxon>
        <taxon>Pleosporomycetidae</taxon>
        <taxon>Pleosporales</taxon>
        <taxon>Pleosporineae</taxon>
        <taxon>Didymellaceae</taxon>
        <taxon>Macroventuria</taxon>
    </lineage>
</organism>
<dbReference type="Proteomes" id="UP000799754">
    <property type="component" value="Unassembled WGS sequence"/>
</dbReference>
<reference evidence="1" key="1">
    <citation type="journal article" date="2020" name="Stud. Mycol.">
        <title>101 Dothideomycetes genomes: a test case for predicting lifestyles and emergence of pathogens.</title>
        <authorList>
            <person name="Haridas S."/>
            <person name="Albert R."/>
            <person name="Binder M."/>
            <person name="Bloem J."/>
            <person name="Labutti K."/>
            <person name="Salamov A."/>
            <person name="Andreopoulos B."/>
            <person name="Baker S."/>
            <person name="Barry K."/>
            <person name="Bills G."/>
            <person name="Bluhm B."/>
            <person name="Cannon C."/>
            <person name="Castanera R."/>
            <person name="Culley D."/>
            <person name="Daum C."/>
            <person name="Ezra D."/>
            <person name="Gonzalez J."/>
            <person name="Henrissat B."/>
            <person name="Kuo A."/>
            <person name="Liang C."/>
            <person name="Lipzen A."/>
            <person name="Lutzoni F."/>
            <person name="Magnuson J."/>
            <person name="Mondo S."/>
            <person name="Nolan M."/>
            <person name="Ohm R."/>
            <person name="Pangilinan J."/>
            <person name="Park H.-J."/>
            <person name="Ramirez L."/>
            <person name="Alfaro M."/>
            <person name="Sun H."/>
            <person name="Tritt A."/>
            <person name="Yoshinaga Y."/>
            <person name="Zwiers L.-H."/>
            <person name="Turgeon B."/>
            <person name="Goodwin S."/>
            <person name="Spatafora J."/>
            <person name="Crous P."/>
            <person name="Grigoriev I."/>
        </authorList>
    </citation>
    <scope>NUCLEOTIDE SEQUENCE</scope>
    <source>
        <strain evidence="1">CBS 525.71</strain>
    </source>
</reference>
<sequence>MSSAVFRPMTQVEGYRCEVSYGGRNPINRRRVFLCFAAVPLGPTVTPAFASAAQSQEPGFKSRRACVQLCVP</sequence>
<name>A0ACB6RUJ5_9PLEO</name>
<keyword evidence="2" id="KW-1185">Reference proteome</keyword>
<proteinExistence type="predicted"/>
<dbReference type="EMBL" id="MU006730">
    <property type="protein sequence ID" value="KAF2624577.1"/>
    <property type="molecule type" value="Genomic_DNA"/>
</dbReference>
<evidence type="ECO:0000313" key="1">
    <source>
        <dbReference type="EMBL" id="KAF2624577.1"/>
    </source>
</evidence>
<evidence type="ECO:0000313" key="2">
    <source>
        <dbReference type="Proteomes" id="UP000799754"/>
    </source>
</evidence>
<gene>
    <name evidence="1" type="ORF">BU25DRAFT_413474</name>
</gene>
<protein>
    <submittedName>
        <fullName evidence="1">Uncharacterized protein</fullName>
    </submittedName>
</protein>